<proteinExistence type="predicted"/>
<protein>
    <recommendedName>
        <fullName evidence="3">Secreted protein</fullName>
    </recommendedName>
</protein>
<dbReference type="Proteomes" id="UP001341840">
    <property type="component" value="Unassembled WGS sequence"/>
</dbReference>
<evidence type="ECO:0008006" key="3">
    <source>
        <dbReference type="Google" id="ProtNLM"/>
    </source>
</evidence>
<reference evidence="1 2" key="1">
    <citation type="journal article" date="2023" name="Plants (Basel)">
        <title>Bridging the Gap: Combining Genomics and Transcriptomics Approaches to Understand Stylosanthes scabra, an Orphan Legume from the Brazilian Caatinga.</title>
        <authorList>
            <person name="Ferreira-Neto J.R.C."/>
            <person name="da Silva M.D."/>
            <person name="Binneck E."/>
            <person name="de Melo N.F."/>
            <person name="da Silva R.H."/>
            <person name="de Melo A.L.T.M."/>
            <person name="Pandolfi V."/>
            <person name="Bustamante F.O."/>
            <person name="Brasileiro-Vidal A.C."/>
            <person name="Benko-Iseppon A.M."/>
        </authorList>
    </citation>
    <scope>NUCLEOTIDE SEQUENCE [LARGE SCALE GENOMIC DNA]</scope>
    <source>
        <tissue evidence="1">Leaves</tissue>
    </source>
</reference>
<keyword evidence="2" id="KW-1185">Reference proteome</keyword>
<evidence type="ECO:0000313" key="1">
    <source>
        <dbReference type="EMBL" id="MED6111766.1"/>
    </source>
</evidence>
<comment type="caution">
    <text evidence="1">The sequence shown here is derived from an EMBL/GenBank/DDBJ whole genome shotgun (WGS) entry which is preliminary data.</text>
</comment>
<accession>A0ABU6QIJ2</accession>
<sequence>MHCLRPREALSVLFDSIALVSMLLSMTFEAHELRILVRRSNPSDDDDELYVFVWMVRTMGLDFSCVDAQWCEENPMCALSLASRSNWASKRLGLGPEMRNSNSGLHLISLCSVKFRMQFNKLHTQCLSRELSGFCRGGSCVHNLISCVRNIAWTTSSILAPLHESFASNAFLSISQVLFNP</sequence>
<evidence type="ECO:0000313" key="2">
    <source>
        <dbReference type="Proteomes" id="UP001341840"/>
    </source>
</evidence>
<gene>
    <name evidence="1" type="ORF">PIB30_055310</name>
</gene>
<name>A0ABU6QIJ2_9FABA</name>
<dbReference type="EMBL" id="JASCZI010000430">
    <property type="protein sequence ID" value="MED6111766.1"/>
    <property type="molecule type" value="Genomic_DNA"/>
</dbReference>
<organism evidence="1 2">
    <name type="scientific">Stylosanthes scabra</name>
    <dbReference type="NCBI Taxonomy" id="79078"/>
    <lineage>
        <taxon>Eukaryota</taxon>
        <taxon>Viridiplantae</taxon>
        <taxon>Streptophyta</taxon>
        <taxon>Embryophyta</taxon>
        <taxon>Tracheophyta</taxon>
        <taxon>Spermatophyta</taxon>
        <taxon>Magnoliopsida</taxon>
        <taxon>eudicotyledons</taxon>
        <taxon>Gunneridae</taxon>
        <taxon>Pentapetalae</taxon>
        <taxon>rosids</taxon>
        <taxon>fabids</taxon>
        <taxon>Fabales</taxon>
        <taxon>Fabaceae</taxon>
        <taxon>Papilionoideae</taxon>
        <taxon>50 kb inversion clade</taxon>
        <taxon>dalbergioids sensu lato</taxon>
        <taxon>Dalbergieae</taxon>
        <taxon>Pterocarpus clade</taxon>
        <taxon>Stylosanthes</taxon>
    </lineage>
</organism>